<dbReference type="Gene3D" id="3.40.1190.20">
    <property type="match status" value="1"/>
</dbReference>
<evidence type="ECO:0000256" key="2">
    <source>
        <dbReference type="ARBA" id="ARBA00022777"/>
    </source>
</evidence>
<evidence type="ECO:0000313" key="4">
    <source>
        <dbReference type="EMBL" id="MFD1530636.1"/>
    </source>
</evidence>
<dbReference type="InterPro" id="IPR002139">
    <property type="entry name" value="Ribo/fructo_kinase"/>
</dbReference>
<dbReference type="InterPro" id="IPR011611">
    <property type="entry name" value="PfkB_dom"/>
</dbReference>
<dbReference type="Proteomes" id="UP001597145">
    <property type="component" value="Unassembled WGS sequence"/>
</dbReference>
<dbReference type="PANTHER" id="PTHR10584">
    <property type="entry name" value="SUGAR KINASE"/>
    <property type="match status" value="1"/>
</dbReference>
<dbReference type="GO" id="GO:0016301">
    <property type="term" value="F:kinase activity"/>
    <property type="evidence" value="ECO:0007669"/>
    <property type="project" value="UniProtKB-KW"/>
</dbReference>
<dbReference type="PANTHER" id="PTHR10584:SF157">
    <property type="entry name" value="SULFOFRUCTOSE KINASE"/>
    <property type="match status" value="1"/>
</dbReference>
<organism evidence="4 5">
    <name type="scientific">Pseudonocardia aurantiaca</name>
    <dbReference type="NCBI Taxonomy" id="75290"/>
    <lineage>
        <taxon>Bacteria</taxon>
        <taxon>Bacillati</taxon>
        <taxon>Actinomycetota</taxon>
        <taxon>Actinomycetes</taxon>
        <taxon>Pseudonocardiales</taxon>
        <taxon>Pseudonocardiaceae</taxon>
        <taxon>Pseudonocardia</taxon>
    </lineage>
</organism>
<keyword evidence="1 4" id="KW-0808">Transferase</keyword>
<protein>
    <submittedName>
        <fullName evidence="4">Carbohydrate kinase family protein</fullName>
        <ecNumber evidence="4">2.7.1.-</ecNumber>
    </submittedName>
</protein>
<reference evidence="5" key="1">
    <citation type="journal article" date="2019" name="Int. J. Syst. Evol. Microbiol.">
        <title>The Global Catalogue of Microorganisms (GCM) 10K type strain sequencing project: providing services to taxonomists for standard genome sequencing and annotation.</title>
        <authorList>
            <consortium name="The Broad Institute Genomics Platform"/>
            <consortium name="The Broad Institute Genome Sequencing Center for Infectious Disease"/>
            <person name="Wu L."/>
            <person name="Ma J."/>
        </authorList>
    </citation>
    <scope>NUCLEOTIDE SEQUENCE [LARGE SCALE GENOMIC DNA]</scope>
    <source>
        <strain evidence="5">JCM 12165</strain>
    </source>
</reference>
<dbReference type="RefSeq" id="WP_343988169.1">
    <property type="nucleotide sequence ID" value="NZ_BAAAJG010000029.1"/>
</dbReference>
<keyword evidence="5" id="KW-1185">Reference proteome</keyword>
<evidence type="ECO:0000256" key="1">
    <source>
        <dbReference type="ARBA" id="ARBA00022679"/>
    </source>
</evidence>
<feature type="domain" description="Carbohydrate kinase PfkB" evidence="3">
    <location>
        <begin position="20"/>
        <end position="293"/>
    </location>
</feature>
<dbReference type="EMBL" id="JBHUCP010000008">
    <property type="protein sequence ID" value="MFD1530636.1"/>
    <property type="molecule type" value="Genomic_DNA"/>
</dbReference>
<dbReference type="Pfam" id="PF00294">
    <property type="entry name" value="PfkB"/>
    <property type="match status" value="1"/>
</dbReference>
<gene>
    <name evidence="4" type="ORF">ACFSCY_14395</name>
</gene>
<keyword evidence="2 4" id="KW-0418">Kinase</keyword>
<comment type="caution">
    <text evidence="4">The sequence shown here is derived from an EMBL/GenBank/DDBJ whole genome shotgun (WGS) entry which is preliminary data.</text>
</comment>
<evidence type="ECO:0000259" key="3">
    <source>
        <dbReference type="Pfam" id="PF00294"/>
    </source>
</evidence>
<dbReference type="PRINTS" id="PR00990">
    <property type="entry name" value="RIBOKINASE"/>
</dbReference>
<evidence type="ECO:0000313" key="5">
    <source>
        <dbReference type="Proteomes" id="UP001597145"/>
    </source>
</evidence>
<accession>A0ABW4FLY8</accession>
<dbReference type="EC" id="2.7.1.-" evidence="4"/>
<proteinExistence type="predicted"/>
<sequence>MGPGVPGPRPGRREGRRQVIVFCGYANLDVVGRVPHFPRPDERVHASAVEHLPGGMAANAAVAAARAGARVAFAGALGGDPLSDRFLAELVAEGVDTAWSDRSAFLSTAIVLVDAAGRRSVISEDDGLGGAHVTVAADRLAAAGGGLLYLDGYRAAAAAAAVRPGVAVAVDLDGCDDPADALRAVRAATHVVVGRHRLESFGVPRDGWSALAAASGTVLAVTDGASGWTLCTPDGAVVTGAALPVDVVDDTGAGDCFTGTFLAGIDDGLLTAEAARRAGVAASLSCTVPGARGAPTPDLVGVALRRLPPDLPQPLLEDPT</sequence>
<dbReference type="InterPro" id="IPR029056">
    <property type="entry name" value="Ribokinase-like"/>
</dbReference>
<name>A0ABW4FLY8_9PSEU</name>
<dbReference type="SUPFAM" id="SSF53613">
    <property type="entry name" value="Ribokinase-like"/>
    <property type="match status" value="1"/>
</dbReference>